<dbReference type="Pfam" id="PF00384">
    <property type="entry name" value="Molybdopterin"/>
    <property type="match status" value="1"/>
</dbReference>
<protein>
    <submittedName>
        <fullName evidence="7">Formate dehydrogenase</fullName>
    </submittedName>
</protein>
<feature type="domain" description="Molybdopterin dinucleotide-binding" evidence="6">
    <location>
        <begin position="417"/>
        <end position="524"/>
    </location>
</feature>
<dbReference type="InterPro" id="IPR006478">
    <property type="entry name" value="Formate_DH_asu"/>
</dbReference>
<name>Q1ZUC6_PHOAS</name>
<dbReference type="Gene3D" id="2.40.40.20">
    <property type="match status" value="1"/>
</dbReference>
<organism evidence="7 8">
    <name type="scientific">Photobacterium angustum (strain S14 / CCUG 15956)</name>
    <name type="common">Vibrio sp. (strain S14 / CCUG 15956)</name>
    <dbReference type="NCBI Taxonomy" id="314292"/>
    <lineage>
        <taxon>Bacteria</taxon>
        <taxon>Pseudomonadati</taxon>
        <taxon>Pseudomonadota</taxon>
        <taxon>Gammaproteobacteria</taxon>
        <taxon>Vibrionales</taxon>
        <taxon>Vibrionaceae</taxon>
        <taxon>Photobacterium</taxon>
    </lineage>
</organism>
<dbReference type="PANTHER" id="PTHR43105">
    <property type="entry name" value="RESPIRATORY NITRATE REDUCTASE"/>
    <property type="match status" value="1"/>
</dbReference>
<evidence type="ECO:0000256" key="2">
    <source>
        <dbReference type="ARBA" id="ARBA00023002"/>
    </source>
</evidence>
<dbReference type="InterPro" id="IPR009010">
    <property type="entry name" value="Asp_de-COase-like_dom_sf"/>
</dbReference>
<dbReference type="InterPro" id="IPR006656">
    <property type="entry name" value="Mopterin_OxRdtase"/>
</dbReference>
<dbReference type="InterPro" id="IPR050123">
    <property type="entry name" value="Prok_molybdopt-oxidoreductase"/>
</dbReference>
<dbReference type="eggNOG" id="COG3383">
    <property type="taxonomic scope" value="Bacteria"/>
</dbReference>
<evidence type="ECO:0000259" key="6">
    <source>
        <dbReference type="Pfam" id="PF01568"/>
    </source>
</evidence>
<keyword evidence="3" id="KW-0408">Iron</keyword>
<dbReference type="Gene3D" id="3.40.228.10">
    <property type="entry name" value="Dimethylsulfoxide Reductase, domain 2"/>
    <property type="match status" value="1"/>
</dbReference>
<dbReference type="SUPFAM" id="SSF50692">
    <property type="entry name" value="ADC-like"/>
    <property type="match status" value="1"/>
</dbReference>
<evidence type="ECO:0000256" key="3">
    <source>
        <dbReference type="ARBA" id="ARBA00023004"/>
    </source>
</evidence>
<dbReference type="Pfam" id="PF01568">
    <property type="entry name" value="Molydop_binding"/>
    <property type="match status" value="1"/>
</dbReference>
<dbReference type="GO" id="GO:0046872">
    <property type="term" value="F:metal ion binding"/>
    <property type="evidence" value="ECO:0007669"/>
    <property type="project" value="UniProtKB-KW"/>
</dbReference>
<evidence type="ECO:0000259" key="5">
    <source>
        <dbReference type="Pfam" id="PF00384"/>
    </source>
</evidence>
<dbReference type="HOGENOM" id="CLU_000422_13_4_6"/>
<dbReference type="GO" id="GO:0008863">
    <property type="term" value="F:formate dehydrogenase (NAD+) activity"/>
    <property type="evidence" value="ECO:0007669"/>
    <property type="project" value="InterPro"/>
</dbReference>
<accession>Q1ZUC6</accession>
<dbReference type="PANTHER" id="PTHR43105:SF14">
    <property type="entry name" value="FORMATE DEHYDROGENASE H"/>
    <property type="match status" value="1"/>
</dbReference>
<dbReference type="EMBL" id="AAOJ01000001">
    <property type="protein sequence ID" value="EAS66484.1"/>
    <property type="molecule type" value="Genomic_DNA"/>
</dbReference>
<feature type="domain" description="Molybdopterin oxidoreductase" evidence="5">
    <location>
        <begin position="1"/>
        <end position="330"/>
    </location>
</feature>
<dbReference type="GO" id="GO:0051536">
    <property type="term" value="F:iron-sulfur cluster binding"/>
    <property type="evidence" value="ECO:0007669"/>
    <property type="project" value="UniProtKB-KW"/>
</dbReference>
<dbReference type="AlphaFoldDB" id="Q1ZUC6"/>
<evidence type="ECO:0000313" key="8">
    <source>
        <dbReference type="Proteomes" id="UP000001603"/>
    </source>
</evidence>
<dbReference type="GO" id="GO:0022904">
    <property type="term" value="P:respiratory electron transport chain"/>
    <property type="evidence" value="ECO:0007669"/>
    <property type="project" value="TreeGrafter"/>
</dbReference>
<dbReference type="SUPFAM" id="SSF53706">
    <property type="entry name" value="Formate dehydrogenase/DMSO reductase, domains 1-3"/>
    <property type="match status" value="1"/>
</dbReference>
<dbReference type="GO" id="GO:0003954">
    <property type="term" value="F:NADH dehydrogenase activity"/>
    <property type="evidence" value="ECO:0007669"/>
    <property type="project" value="TreeGrafter"/>
</dbReference>
<dbReference type="Proteomes" id="UP000001603">
    <property type="component" value="Unassembled WGS sequence"/>
</dbReference>
<sequence>MSNAIPEIQKTKCLLIFGYNAADSHPVVARHILKARANGAKIIVCDPRKIESARVADQWLALKNGSNMALVNALANVIIEENLYDKEYVANNTEGFDAFRELVSRYTPESVETTTGLKAEDIRLAARTYAAAPEAMILWGMGVTQYGQAVDVVRGLAGLALLTGNFGREGVGCGPVRGQNNVQGTCDMGMLPHQFPGYQSVEDAEIRAKFEAAWGVSISGKPGYRLTEIGHKVDEGICKAFYVFGEDPAQTEADLAAMRETMRKMELVIVQDIFMTQTAEFADVIFPATSWGEHEGVYSSADRGFQRFYKAITPPGDVKPDWEIFSLLATRMGYPMSYQNTQEIWDEMRHLAPLYTGATYEKMEGLKSVQWPCPTEDHPGTPFLFEGNKFSTPSGKGQFIAAEWRAPLEQPDAEYPLVLSTVREVGHYSCRSMTGNCSALQTLEDEPGYVQMHPDDARQLGIDDQQLVWVSSRRGKVISRANYNERVNKGVVYMTYQWWIGACNELTIEHVDPISSTPEFKYCAVKVENIEDQSWAENYVQTEYSNLKARLKNHVVNA</sequence>
<keyword evidence="4" id="KW-0411">Iron-sulfur</keyword>
<dbReference type="GO" id="GO:0016020">
    <property type="term" value="C:membrane"/>
    <property type="evidence" value="ECO:0007669"/>
    <property type="project" value="TreeGrafter"/>
</dbReference>
<comment type="caution">
    <text evidence="7">The sequence shown here is derived from an EMBL/GenBank/DDBJ whole genome shotgun (WGS) entry which is preliminary data.</text>
</comment>
<keyword evidence="2" id="KW-0560">Oxidoreductase</keyword>
<dbReference type="GO" id="GO:0043546">
    <property type="term" value="F:molybdopterin cofactor binding"/>
    <property type="evidence" value="ECO:0007669"/>
    <property type="project" value="InterPro"/>
</dbReference>
<evidence type="ECO:0000256" key="1">
    <source>
        <dbReference type="ARBA" id="ARBA00022723"/>
    </source>
</evidence>
<gene>
    <name evidence="7" type="ORF">VAS14_14244</name>
</gene>
<dbReference type="CDD" id="cd02790">
    <property type="entry name" value="MopB_CT_Formate-Dh_H"/>
    <property type="match status" value="1"/>
</dbReference>
<dbReference type="GO" id="GO:0015942">
    <property type="term" value="P:formate metabolic process"/>
    <property type="evidence" value="ECO:0007669"/>
    <property type="project" value="InterPro"/>
</dbReference>
<dbReference type="GO" id="GO:1990204">
    <property type="term" value="C:oxidoreductase complex"/>
    <property type="evidence" value="ECO:0007669"/>
    <property type="project" value="UniProtKB-ARBA"/>
</dbReference>
<proteinExistence type="predicted"/>
<evidence type="ECO:0000313" key="7">
    <source>
        <dbReference type="EMBL" id="EAS66484.1"/>
    </source>
</evidence>
<dbReference type="Gene3D" id="3.40.50.740">
    <property type="match status" value="1"/>
</dbReference>
<dbReference type="NCBIfam" id="TIGR01591">
    <property type="entry name" value="Fdh-alpha"/>
    <property type="match status" value="1"/>
</dbReference>
<dbReference type="InterPro" id="IPR006657">
    <property type="entry name" value="MoPterin_dinucl-bd_dom"/>
</dbReference>
<dbReference type="InterPro" id="IPR041925">
    <property type="entry name" value="CT_Formate-Dh_H"/>
</dbReference>
<evidence type="ECO:0000256" key="4">
    <source>
        <dbReference type="ARBA" id="ARBA00023014"/>
    </source>
</evidence>
<reference evidence="7 8" key="1">
    <citation type="journal article" date="2009" name="Proc. Natl. Acad. Sci. U.S.A.">
        <title>The genomic basis of trophic strategy in marine bacteria.</title>
        <authorList>
            <person name="Lauro F.M."/>
            <person name="McDougald D."/>
            <person name="Thomas T."/>
            <person name="Williams T.J."/>
            <person name="Egan S."/>
            <person name="Rice S."/>
            <person name="DeMaere M.Z."/>
            <person name="Ting L."/>
            <person name="Ertan H."/>
            <person name="Johnson J."/>
            <person name="Ferriera S."/>
            <person name="Lapidus A."/>
            <person name="Anderson I."/>
            <person name="Kyrpides N."/>
            <person name="Munk A.C."/>
            <person name="Detter C."/>
            <person name="Han C.S."/>
            <person name="Brown M.V."/>
            <person name="Robb F.T."/>
            <person name="Kjelleberg S."/>
            <person name="Cavicchioli R."/>
        </authorList>
    </citation>
    <scope>NUCLEOTIDE SEQUENCE [LARGE SCALE GENOMIC DNA]</scope>
    <source>
        <strain evidence="7 8">S14</strain>
    </source>
</reference>
<keyword evidence="1" id="KW-0479">Metal-binding</keyword>